<proteinExistence type="predicted"/>
<dbReference type="InterPro" id="IPR000210">
    <property type="entry name" value="BTB/POZ_dom"/>
</dbReference>
<evidence type="ECO:0000256" key="3">
    <source>
        <dbReference type="ARBA" id="ARBA00022692"/>
    </source>
</evidence>
<dbReference type="GO" id="GO:0016020">
    <property type="term" value="C:membrane"/>
    <property type="evidence" value="ECO:0007669"/>
    <property type="project" value="UniProtKB-SubCell"/>
</dbReference>
<evidence type="ECO:0000256" key="5">
    <source>
        <dbReference type="ARBA" id="ARBA00023065"/>
    </source>
</evidence>
<keyword evidence="3" id="KW-0812">Transmembrane</keyword>
<dbReference type="EMBL" id="JBJKFK010002686">
    <property type="protein sequence ID" value="KAL3310732.1"/>
    <property type="molecule type" value="Genomic_DNA"/>
</dbReference>
<dbReference type="FunFam" id="3.30.710.10:FF:000010">
    <property type="entry name" value="Potassium voltage-gated channel subfamily B member"/>
    <property type="match status" value="1"/>
</dbReference>
<organism evidence="9 10">
    <name type="scientific">Cichlidogyrus casuarinus</name>
    <dbReference type="NCBI Taxonomy" id="1844966"/>
    <lineage>
        <taxon>Eukaryota</taxon>
        <taxon>Metazoa</taxon>
        <taxon>Spiralia</taxon>
        <taxon>Lophotrochozoa</taxon>
        <taxon>Platyhelminthes</taxon>
        <taxon>Monogenea</taxon>
        <taxon>Monopisthocotylea</taxon>
        <taxon>Dactylogyridea</taxon>
        <taxon>Ancyrocephalidae</taxon>
        <taxon>Cichlidogyrus</taxon>
    </lineage>
</organism>
<feature type="domain" description="BTB" evidence="8">
    <location>
        <begin position="83"/>
        <end position="192"/>
    </location>
</feature>
<evidence type="ECO:0000313" key="10">
    <source>
        <dbReference type="Proteomes" id="UP001626550"/>
    </source>
</evidence>
<dbReference type="Gene3D" id="3.30.710.10">
    <property type="entry name" value="Potassium Channel Kv1.1, Chain A"/>
    <property type="match status" value="1"/>
</dbReference>
<dbReference type="GO" id="GO:0034220">
    <property type="term" value="P:monoatomic ion transmembrane transport"/>
    <property type="evidence" value="ECO:0007669"/>
    <property type="project" value="UniProtKB-KW"/>
</dbReference>
<evidence type="ECO:0000256" key="6">
    <source>
        <dbReference type="ARBA" id="ARBA00023136"/>
    </source>
</evidence>
<keyword evidence="10" id="KW-1185">Reference proteome</keyword>
<dbReference type="SUPFAM" id="SSF54695">
    <property type="entry name" value="POZ domain"/>
    <property type="match status" value="1"/>
</dbReference>
<dbReference type="SMART" id="SM00225">
    <property type="entry name" value="BTB"/>
    <property type="match status" value="1"/>
</dbReference>
<dbReference type="PANTHER" id="PTHR11537">
    <property type="entry name" value="VOLTAGE-GATED POTASSIUM CHANNEL"/>
    <property type="match status" value="1"/>
</dbReference>
<comment type="caution">
    <text evidence="9">The sequence shown here is derived from an EMBL/GenBank/DDBJ whole genome shotgun (WGS) entry which is preliminary data.</text>
</comment>
<keyword evidence="5" id="KW-0406">Ion transport</keyword>
<dbReference type="InterPro" id="IPR011333">
    <property type="entry name" value="SKP1/BTB/POZ_sf"/>
</dbReference>
<dbReference type="InterPro" id="IPR003131">
    <property type="entry name" value="T1-type_BTB"/>
</dbReference>
<dbReference type="PRINTS" id="PR01494">
    <property type="entry name" value="KV9CHANNEL"/>
</dbReference>
<gene>
    <name evidence="9" type="primary">KCNB2</name>
    <name evidence="9" type="ORF">Ciccas_010697</name>
</gene>
<protein>
    <submittedName>
        <fullName evidence="9">Potassium voltage-gated channel subfamily B member 2</fullName>
    </submittedName>
</protein>
<keyword evidence="7" id="KW-0407">Ion channel</keyword>
<evidence type="ECO:0000256" key="1">
    <source>
        <dbReference type="ARBA" id="ARBA00004141"/>
    </source>
</evidence>
<evidence type="ECO:0000313" key="9">
    <source>
        <dbReference type="EMBL" id="KAL3310732.1"/>
    </source>
</evidence>
<dbReference type="AlphaFoldDB" id="A0ABD2PV29"/>
<dbReference type="Proteomes" id="UP001626550">
    <property type="component" value="Unassembled WGS sequence"/>
</dbReference>
<keyword evidence="2" id="KW-0813">Transport</keyword>
<sequence>MDKDQDSCEPSATISSLVPYFPTISVDPGQTGVTATLIRQMHPTPDGKKRGSICTFDSFFIQESVPPNRCTMDEIRNNRRKHTRVRLNVGGTVHEVLWRNLKRIPFSRLGKLRAANTHERIIQLCDDYSLEQNEFYFDRNPTAFTCILNMYRVGRLHIMDDICVISFLEELEYWGLSEHWMETCCQGKYYHKKEMVHEELRKINESFELQEKGETIACGKFARSRQRIWNIMEKPQTSIAARVSLTHQAPSDSAVQVFWWRDTGEVKPHARRPKPEYFY</sequence>
<dbReference type="PANTHER" id="PTHR11537:SF254">
    <property type="entry name" value="POTASSIUM VOLTAGE-GATED CHANNEL PROTEIN SHAB"/>
    <property type="match status" value="1"/>
</dbReference>
<comment type="subcellular location">
    <subcellularLocation>
        <location evidence="1">Membrane</location>
        <topology evidence="1">Multi-pass membrane protein</topology>
    </subcellularLocation>
</comment>
<accession>A0ABD2PV29</accession>
<name>A0ABD2PV29_9PLAT</name>
<evidence type="ECO:0000256" key="2">
    <source>
        <dbReference type="ARBA" id="ARBA00022448"/>
    </source>
</evidence>
<evidence type="ECO:0000259" key="8">
    <source>
        <dbReference type="SMART" id="SM00225"/>
    </source>
</evidence>
<evidence type="ECO:0000256" key="4">
    <source>
        <dbReference type="ARBA" id="ARBA00022989"/>
    </source>
</evidence>
<dbReference type="InterPro" id="IPR028325">
    <property type="entry name" value="VG_K_chnl"/>
</dbReference>
<keyword evidence="6" id="KW-0472">Membrane</keyword>
<dbReference type="InterPro" id="IPR003971">
    <property type="entry name" value="K_chnl_volt-dep_Kv5/Kv9"/>
</dbReference>
<reference evidence="9 10" key="1">
    <citation type="submission" date="2024-11" db="EMBL/GenBank/DDBJ databases">
        <title>Adaptive evolution of stress response genes in parasites aligns with host niche diversity.</title>
        <authorList>
            <person name="Hahn C."/>
            <person name="Resl P."/>
        </authorList>
    </citation>
    <scope>NUCLEOTIDE SEQUENCE [LARGE SCALE GENOMIC DNA]</scope>
    <source>
        <strain evidence="9">EGGRZ-B1_66</strain>
        <tissue evidence="9">Body</tissue>
    </source>
</reference>
<dbReference type="Pfam" id="PF02214">
    <property type="entry name" value="BTB_2"/>
    <property type="match status" value="1"/>
</dbReference>
<evidence type="ECO:0000256" key="7">
    <source>
        <dbReference type="ARBA" id="ARBA00023303"/>
    </source>
</evidence>
<keyword evidence="4" id="KW-1133">Transmembrane helix</keyword>